<gene>
    <name evidence="2" type="ORF">E1267_42015</name>
</gene>
<dbReference type="GO" id="GO:0097367">
    <property type="term" value="F:carbohydrate derivative binding"/>
    <property type="evidence" value="ECO:0007669"/>
    <property type="project" value="InterPro"/>
</dbReference>
<keyword evidence="3" id="KW-1185">Reference proteome</keyword>
<dbReference type="InterPro" id="IPR001347">
    <property type="entry name" value="SIS_dom"/>
</dbReference>
<protein>
    <submittedName>
        <fullName evidence="2">Phosphoheptose isomerase</fullName>
    </submittedName>
</protein>
<proteinExistence type="predicted"/>
<evidence type="ECO:0000313" key="2">
    <source>
        <dbReference type="EMBL" id="TDB95319.1"/>
    </source>
</evidence>
<dbReference type="Proteomes" id="UP000295157">
    <property type="component" value="Unassembled WGS sequence"/>
</dbReference>
<feature type="domain" description="SIS" evidence="1">
    <location>
        <begin position="33"/>
        <end position="180"/>
    </location>
</feature>
<dbReference type="InterPro" id="IPR046348">
    <property type="entry name" value="SIS_dom_sf"/>
</dbReference>
<dbReference type="GO" id="GO:1901135">
    <property type="term" value="P:carbohydrate derivative metabolic process"/>
    <property type="evidence" value="ECO:0007669"/>
    <property type="project" value="InterPro"/>
</dbReference>
<name>A0A4R4MMX2_9ACTN</name>
<dbReference type="Gene3D" id="3.40.50.10490">
    <property type="entry name" value="Glucose-6-phosphate isomerase like protein, domain 1"/>
    <property type="match status" value="2"/>
</dbReference>
<reference evidence="2 3" key="1">
    <citation type="submission" date="2019-02" db="EMBL/GenBank/DDBJ databases">
        <title>Draft genome sequences of novel Actinobacteria.</title>
        <authorList>
            <person name="Sahin N."/>
            <person name="Ay H."/>
            <person name="Saygin H."/>
        </authorList>
    </citation>
    <scope>NUCLEOTIDE SEQUENCE [LARGE SCALE GENOMIC DNA]</scope>
    <source>
        <strain evidence="2 3">KC201</strain>
    </source>
</reference>
<dbReference type="SUPFAM" id="SSF53697">
    <property type="entry name" value="SIS domain"/>
    <property type="match status" value="1"/>
</dbReference>
<accession>A0A4R4MMX2</accession>
<organism evidence="2 3">
    <name type="scientific">Nonomuraea longispora</name>
    <dbReference type="NCBI Taxonomy" id="1848320"/>
    <lineage>
        <taxon>Bacteria</taxon>
        <taxon>Bacillati</taxon>
        <taxon>Actinomycetota</taxon>
        <taxon>Actinomycetes</taxon>
        <taxon>Streptosporangiales</taxon>
        <taxon>Streptosporangiaceae</taxon>
        <taxon>Nonomuraea</taxon>
    </lineage>
</organism>
<dbReference type="PROSITE" id="PS51464">
    <property type="entry name" value="SIS"/>
    <property type="match status" value="1"/>
</dbReference>
<evidence type="ECO:0000313" key="3">
    <source>
        <dbReference type="Proteomes" id="UP000295157"/>
    </source>
</evidence>
<dbReference type="RefSeq" id="WP_132341636.1">
    <property type="nucleotide sequence ID" value="NZ_SMJZ01000322.1"/>
</dbReference>
<comment type="caution">
    <text evidence="2">The sequence shown here is derived from an EMBL/GenBank/DDBJ whole genome shotgun (WGS) entry which is preliminary data.</text>
</comment>
<dbReference type="AlphaFoldDB" id="A0A4R4MMX2"/>
<dbReference type="OrthoDB" id="9781311at2"/>
<dbReference type="GO" id="GO:0016853">
    <property type="term" value="F:isomerase activity"/>
    <property type="evidence" value="ECO:0007669"/>
    <property type="project" value="UniProtKB-KW"/>
</dbReference>
<dbReference type="EMBL" id="SMJZ01000322">
    <property type="protein sequence ID" value="TDB95319.1"/>
    <property type="molecule type" value="Genomic_DNA"/>
</dbReference>
<sequence length="180" mass="17973">MAGVLDRVRAGRESAGLALVADAGAVVEAAAAMAGRFGRGSRLLAFGRGASAADAAHVAVEFSHPVIVGKLALPALCLGDEPGLLPVLGRPGDIAVGVRPAAGDFTAARDLGMLTVALVAAATCGEGTTADASGRGAGVGADHVLAAHSDDPLVAREIHITVYHLLWELAHVFLESEEGA</sequence>
<keyword evidence="2" id="KW-0413">Isomerase</keyword>
<evidence type="ECO:0000259" key="1">
    <source>
        <dbReference type="PROSITE" id="PS51464"/>
    </source>
</evidence>